<dbReference type="Pfam" id="PF00085">
    <property type="entry name" value="Thioredoxin"/>
    <property type="match status" value="1"/>
</dbReference>
<dbReference type="Proteomes" id="UP000434957">
    <property type="component" value="Unassembled WGS sequence"/>
</dbReference>
<dbReference type="Gene3D" id="3.40.30.10">
    <property type="entry name" value="Glutaredoxin"/>
    <property type="match status" value="1"/>
</dbReference>
<dbReference type="InterPro" id="IPR036249">
    <property type="entry name" value="Thioredoxin-like_sf"/>
</dbReference>
<dbReference type="SUPFAM" id="SSF52833">
    <property type="entry name" value="Thioredoxin-like"/>
    <property type="match status" value="1"/>
</dbReference>
<keyword evidence="4" id="KW-1185">Reference proteome</keyword>
<comment type="caution">
    <text evidence="3">The sequence shown here is derived from an EMBL/GenBank/DDBJ whole genome shotgun (WGS) entry which is preliminary data.</text>
</comment>
<evidence type="ECO:0000256" key="1">
    <source>
        <dbReference type="SAM" id="MobiDB-lite"/>
    </source>
</evidence>
<accession>A0A6A4D4F5</accession>
<gene>
    <name evidence="3" type="ORF">PR003_g22594</name>
</gene>
<evidence type="ECO:0000313" key="3">
    <source>
        <dbReference type="EMBL" id="KAE9301143.1"/>
    </source>
</evidence>
<reference evidence="3 4" key="1">
    <citation type="submission" date="2018-08" db="EMBL/GenBank/DDBJ databases">
        <title>Genomic investigation of the strawberry pathogen Phytophthora fragariae indicates pathogenicity is determined by transcriptional variation in three key races.</title>
        <authorList>
            <person name="Adams T.M."/>
            <person name="Armitage A.D."/>
            <person name="Sobczyk M.K."/>
            <person name="Bates H.J."/>
            <person name="Dunwell J.M."/>
            <person name="Nellist C.F."/>
            <person name="Harrison R.J."/>
        </authorList>
    </citation>
    <scope>NUCLEOTIDE SEQUENCE [LARGE SCALE GENOMIC DNA]</scope>
    <source>
        <strain evidence="3 4">SCRP333</strain>
    </source>
</reference>
<feature type="region of interest" description="Disordered" evidence="1">
    <location>
        <begin position="236"/>
        <end position="258"/>
    </location>
</feature>
<evidence type="ECO:0000259" key="2">
    <source>
        <dbReference type="Pfam" id="PF00085"/>
    </source>
</evidence>
<protein>
    <recommendedName>
        <fullName evidence="2">Thioredoxin domain-containing protein</fullName>
    </recommendedName>
</protein>
<proteinExistence type="predicted"/>
<name>A0A6A4D4F5_9STRA</name>
<feature type="domain" description="Thioredoxin" evidence="2">
    <location>
        <begin position="306"/>
        <end position="342"/>
    </location>
</feature>
<dbReference type="CDD" id="cd02961">
    <property type="entry name" value="PDI_a_family"/>
    <property type="match status" value="1"/>
</dbReference>
<dbReference type="EMBL" id="QXFT01002259">
    <property type="protein sequence ID" value="KAE9301143.1"/>
    <property type="molecule type" value="Genomic_DNA"/>
</dbReference>
<sequence>MKSGLRDKFLEATRAAGSSNFSMTCHVQHLLETRHHASQWASAVSDQGDRMKVVSPSGTITDSKDSFGWGYSHSGYERITYDERSKSFESICKTDSNNRHMPPNNWDATIYPVNLAASDIVPDSVATSDKYWSVVSNGDGDNAKVHLIHYDLKSKAGEDIVLGGTDANKRAPHEGGDRTIYAQVLDRAMDKAISSKVTIYKSVVGNRYPALKSYPDGSVSYLSKGKTDTSVQDATDVAASSDTAGEADSSVSDMTGTRKHNMTSNIYKIRLDQKGRSVDLAQEKQIMPQFADDAEYGDLPESDAVVTVLDEQSFEPFFKQHHYVAVDFYAPWCVWCKRLEPASRLPRALLLCPPRAPANNEDEADLKVIAIAALPSGGSRIAFQSGDNAIVRELVTVPMNDFGDIYADKDGFVIVGTRDAEGGGTLNYGNPSNLCGTAPSQAVPCYDMYMARYEGASEKWATKLTSSSASLPPYSAPTSNLTCSSVFGNDATSVAPGGVSVADLKYYMGVKLRGPPSTCPACAGRSRSNVKANVCMVHIIRQNW</sequence>
<organism evidence="3 4">
    <name type="scientific">Phytophthora rubi</name>
    <dbReference type="NCBI Taxonomy" id="129364"/>
    <lineage>
        <taxon>Eukaryota</taxon>
        <taxon>Sar</taxon>
        <taxon>Stramenopiles</taxon>
        <taxon>Oomycota</taxon>
        <taxon>Peronosporomycetes</taxon>
        <taxon>Peronosporales</taxon>
        <taxon>Peronosporaceae</taxon>
        <taxon>Phytophthora</taxon>
    </lineage>
</organism>
<evidence type="ECO:0000313" key="4">
    <source>
        <dbReference type="Proteomes" id="UP000434957"/>
    </source>
</evidence>
<dbReference type="AlphaFoldDB" id="A0A6A4D4F5"/>
<dbReference type="InterPro" id="IPR013766">
    <property type="entry name" value="Thioredoxin_domain"/>
</dbReference>